<dbReference type="AlphaFoldDB" id="A0AAF1AUQ9"/>
<dbReference type="InterPro" id="IPR008906">
    <property type="entry name" value="HATC_C_dom"/>
</dbReference>
<reference evidence="4" key="2">
    <citation type="submission" date="2022-03" db="EMBL/GenBank/DDBJ databases">
        <title>Draft title - Genomic analysis of global carrot germplasm unveils the trajectory of domestication and the origin of high carotenoid orange carrot.</title>
        <authorList>
            <person name="Iorizzo M."/>
            <person name="Ellison S."/>
            <person name="Senalik D."/>
            <person name="Macko-Podgorni A."/>
            <person name="Grzebelus D."/>
            <person name="Bostan H."/>
            <person name="Rolling W."/>
            <person name="Curaba J."/>
            <person name="Simon P."/>
        </authorList>
    </citation>
    <scope>NUCLEOTIDE SEQUENCE</scope>
    <source>
        <tissue evidence="4">Leaf</tissue>
    </source>
</reference>
<evidence type="ECO:0000313" key="5">
    <source>
        <dbReference type="Proteomes" id="UP000077755"/>
    </source>
</evidence>
<dbReference type="EMBL" id="CP093346">
    <property type="protein sequence ID" value="WOG95684.1"/>
    <property type="molecule type" value="Genomic_DNA"/>
</dbReference>
<accession>A0AAF1AUQ9</accession>
<organism evidence="4 5">
    <name type="scientific">Daucus carota subsp. sativus</name>
    <name type="common">Carrot</name>
    <dbReference type="NCBI Taxonomy" id="79200"/>
    <lineage>
        <taxon>Eukaryota</taxon>
        <taxon>Viridiplantae</taxon>
        <taxon>Streptophyta</taxon>
        <taxon>Embryophyta</taxon>
        <taxon>Tracheophyta</taxon>
        <taxon>Spermatophyta</taxon>
        <taxon>Magnoliopsida</taxon>
        <taxon>eudicotyledons</taxon>
        <taxon>Gunneridae</taxon>
        <taxon>Pentapetalae</taxon>
        <taxon>asterids</taxon>
        <taxon>campanulids</taxon>
        <taxon>Apiales</taxon>
        <taxon>Apiaceae</taxon>
        <taxon>Apioideae</taxon>
        <taxon>Scandiceae</taxon>
        <taxon>Daucinae</taxon>
        <taxon>Daucus</taxon>
        <taxon>Daucus sect. Daucus</taxon>
    </lineage>
</organism>
<evidence type="ECO:0000256" key="1">
    <source>
        <dbReference type="SAM" id="MobiDB-lite"/>
    </source>
</evidence>
<dbReference type="PANTHER" id="PTHR45749">
    <property type="match status" value="1"/>
</dbReference>
<evidence type="ECO:0000313" key="4">
    <source>
        <dbReference type="EMBL" id="WOG95684.1"/>
    </source>
</evidence>
<evidence type="ECO:0000259" key="3">
    <source>
        <dbReference type="Pfam" id="PF14291"/>
    </source>
</evidence>
<dbReference type="SUPFAM" id="SSF53098">
    <property type="entry name" value="Ribonuclease H-like"/>
    <property type="match status" value="1"/>
</dbReference>
<dbReference type="InterPro" id="IPR025398">
    <property type="entry name" value="DUF4371"/>
</dbReference>
<proteinExistence type="predicted"/>
<dbReference type="Pfam" id="PF05699">
    <property type="entry name" value="Dimer_Tnp_hAT"/>
    <property type="match status" value="1"/>
</dbReference>
<dbReference type="InterPro" id="IPR012337">
    <property type="entry name" value="RNaseH-like_sf"/>
</dbReference>
<sequence>MFTTKYPSGNDKRKRKKEEEEEKIKPLKGSLQKLWKKTKQSDVPIEKDESEIVEKEVSQVQSTFTQEHEVVDEECANEITEQETEVIENEVIENREYTNPSEFVPLSWNICDPRVWDGLDSNMRDLLVEKGPIKENIVIFPKDKCSRGFSTYYYDQKLRNGELVDRKCNLASVGVDDWVHLGEKLKQHEDSLEHLTNLKAWAELQVRLKTNQTIDKELQEQIKKDTEHWRHVMIRIIAVVKRLAMNNLAFRGENEKIFEDSNGNFLGFLESIADVKSVILKKIKEAKYFSVILDCTPDASRMEQMTLVIRCVDVVSYPVKIEEYFLEFLNVENTSGLGLFGELEIALKSLDLNINDVRGQGYDNGSNMRGKHQGVQKRLLDVNPRAFYMPCGCHSLNLVLSDMANSCVKGKSFFGACQALYNFSSFEFILSLVIWHDILHKINLVSKNLQYEDMRLDVAITNFKGLVSFFEKYRENGFTSAMIDAKELANEMDVEPVFLIKRRIKRNKQFEQMELFESVFGFLFDAARLISLDDEGLKTCCLKLDKSLTHGDACDIDVKRLLSELQILQEMLPSVAYECEIPWNSLKVLEFVKKMDMFPNILMAYRILLTIPITVASAERSFSKLKLIKSYLRTSMTQDRLNGLAILSIEKNILKSIDVEHIIDDFASKNARRGHFK</sequence>
<keyword evidence="5" id="KW-1185">Reference proteome</keyword>
<dbReference type="Proteomes" id="UP000077755">
    <property type="component" value="Chromosome 4"/>
</dbReference>
<dbReference type="Pfam" id="PF14291">
    <property type="entry name" value="DUF4371"/>
    <property type="match status" value="1"/>
</dbReference>
<name>A0AAF1AUQ9_DAUCS</name>
<dbReference type="GO" id="GO:0046983">
    <property type="term" value="F:protein dimerization activity"/>
    <property type="evidence" value="ECO:0007669"/>
    <property type="project" value="InterPro"/>
</dbReference>
<reference evidence="4" key="1">
    <citation type="journal article" date="2016" name="Nat. Genet.">
        <title>A high-quality carrot genome assembly provides new insights into carotenoid accumulation and asterid genome evolution.</title>
        <authorList>
            <person name="Iorizzo M."/>
            <person name="Ellison S."/>
            <person name="Senalik D."/>
            <person name="Zeng P."/>
            <person name="Satapoomin P."/>
            <person name="Huang J."/>
            <person name="Bowman M."/>
            <person name="Iovene M."/>
            <person name="Sanseverino W."/>
            <person name="Cavagnaro P."/>
            <person name="Yildiz M."/>
            <person name="Macko-Podgorni A."/>
            <person name="Moranska E."/>
            <person name="Grzebelus E."/>
            <person name="Grzebelus D."/>
            <person name="Ashrafi H."/>
            <person name="Zheng Z."/>
            <person name="Cheng S."/>
            <person name="Spooner D."/>
            <person name="Van Deynze A."/>
            <person name="Simon P."/>
        </authorList>
    </citation>
    <scope>NUCLEOTIDE SEQUENCE</scope>
    <source>
        <tissue evidence="4">Leaf</tissue>
    </source>
</reference>
<feature type="domain" description="HAT C-terminal dimerisation" evidence="2">
    <location>
        <begin position="582"/>
        <end position="653"/>
    </location>
</feature>
<dbReference type="PANTHER" id="PTHR45749:SF35">
    <property type="entry name" value="AC-LIKE TRANSPOSASE-RELATED"/>
    <property type="match status" value="1"/>
</dbReference>
<feature type="region of interest" description="Disordered" evidence="1">
    <location>
        <begin position="1"/>
        <end position="25"/>
    </location>
</feature>
<evidence type="ECO:0008006" key="6">
    <source>
        <dbReference type="Google" id="ProtNLM"/>
    </source>
</evidence>
<gene>
    <name evidence="4" type="ORF">DCAR_0415011</name>
</gene>
<feature type="domain" description="DUF4371" evidence="3">
    <location>
        <begin position="285"/>
        <end position="374"/>
    </location>
</feature>
<evidence type="ECO:0000259" key="2">
    <source>
        <dbReference type="Pfam" id="PF05699"/>
    </source>
</evidence>
<protein>
    <recommendedName>
        <fullName evidence="6">TTF-type domain-containing protein</fullName>
    </recommendedName>
</protein>